<dbReference type="InParanoid" id="A0A0C2WY48"/>
<keyword evidence="2" id="KW-1185">Reference proteome</keyword>
<dbReference type="Gene3D" id="2.80.10.50">
    <property type="match status" value="3"/>
</dbReference>
<dbReference type="CDD" id="cd00257">
    <property type="entry name" value="beta-trefoil_FSCN-like"/>
    <property type="match status" value="2"/>
</dbReference>
<accession>A0A0C2WY48</accession>
<name>A0A0C2WY48_AMAMK</name>
<proteinExistence type="predicted"/>
<dbReference type="OrthoDB" id="2649102at2759"/>
<dbReference type="SUPFAM" id="SSF50405">
    <property type="entry name" value="Actin-crosslinking proteins"/>
    <property type="match status" value="3"/>
</dbReference>
<evidence type="ECO:0000313" key="2">
    <source>
        <dbReference type="Proteomes" id="UP000054549"/>
    </source>
</evidence>
<dbReference type="HOGENOM" id="CLU_045405_0_0_1"/>
<dbReference type="EMBL" id="KN818280">
    <property type="protein sequence ID" value="KIL61766.1"/>
    <property type="molecule type" value="Genomic_DNA"/>
</dbReference>
<gene>
    <name evidence="1" type="ORF">M378DRAFT_187505</name>
</gene>
<organism evidence="1 2">
    <name type="scientific">Amanita muscaria (strain Koide BX008)</name>
    <dbReference type="NCBI Taxonomy" id="946122"/>
    <lineage>
        <taxon>Eukaryota</taxon>
        <taxon>Fungi</taxon>
        <taxon>Dikarya</taxon>
        <taxon>Basidiomycota</taxon>
        <taxon>Agaricomycotina</taxon>
        <taxon>Agaricomycetes</taxon>
        <taxon>Agaricomycetidae</taxon>
        <taxon>Agaricales</taxon>
        <taxon>Pluteineae</taxon>
        <taxon>Amanitaceae</taxon>
        <taxon>Amanita</taxon>
    </lineage>
</organism>
<protein>
    <submittedName>
        <fullName evidence="1">Uncharacterized protein</fullName>
    </submittedName>
</protein>
<dbReference type="Proteomes" id="UP000054549">
    <property type="component" value="Unassembled WGS sequence"/>
</dbReference>
<dbReference type="AlphaFoldDB" id="A0A0C2WY48"/>
<dbReference type="InterPro" id="IPR008999">
    <property type="entry name" value="Actin-crosslinking"/>
</dbReference>
<sequence length="476" mass="51268">MYYVDDVKCEGPGGGLDLSVTRLQDYVVQFGISGFQGQNGKTYYLSSDPGHEAYHGSLAVKKEEDKTCYFTIENIRKASLTDTVALKDMNGRFMSVTDSNGLSFDKTVIDENALFYAHSVGDKYALRGNNGKYVNMYYVDDVKCEGPGGGLALGIYNRPFGRVNLTISGYSGQSGATYFLSNQSGNVAYNGSLAVEKNESEQCRFHIERIIKTNVTGVITMRNLSGCYVKVTPTGGLDCTSTTVDDNAKFLVKRTGSKLALIGNNGMYVNMYYLDDVKCEGPNGGLAVGLGYNRDGTIFFTISGYGGQGGATYFLSSEPGNVAYNGSLAVKRVGDDTCRFIVDSVVNFSGTISLKDFQGAYLRITDNNGLGFSHGAVDDKCKFTVKASGNEVNLIGNNGQYVNMYGISYVQCKGPSGGLAMGVDHLVNGLVRLTISGYQGQDGRTAYMSNRSGEANESLLVADEADASCRFVVENY</sequence>
<evidence type="ECO:0000313" key="1">
    <source>
        <dbReference type="EMBL" id="KIL61766.1"/>
    </source>
</evidence>
<reference evidence="1 2" key="1">
    <citation type="submission" date="2014-04" db="EMBL/GenBank/DDBJ databases">
        <title>Evolutionary Origins and Diversification of the Mycorrhizal Mutualists.</title>
        <authorList>
            <consortium name="DOE Joint Genome Institute"/>
            <consortium name="Mycorrhizal Genomics Consortium"/>
            <person name="Kohler A."/>
            <person name="Kuo A."/>
            <person name="Nagy L.G."/>
            <person name="Floudas D."/>
            <person name="Copeland A."/>
            <person name="Barry K.W."/>
            <person name="Cichocki N."/>
            <person name="Veneault-Fourrey C."/>
            <person name="LaButti K."/>
            <person name="Lindquist E.A."/>
            <person name="Lipzen A."/>
            <person name="Lundell T."/>
            <person name="Morin E."/>
            <person name="Murat C."/>
            <person name="Riley R."/>
            <person name="Ohm R."/>
            <person name="Sun H."/>
            <person name="Tunlid A."/>
            <person name="Henrissat B."/>
            <person name="Grigoriev I.V."/>
            <person name="Hibbett D.S."/>
            <person name="Martin F."/>
        </authorList>
    </citation>
    <scope>NUCLEOTIDE SEQUENCE [LARGE SCALE GENOMIC DNA]</scope>
    <source>
        <strain evidence="1 2">Koide BX008</strain>
    </source>
</reference>